<evidence type="ECO:0000313" key="3">
    <source>
        <dbReference type="Proteomes" id="UP001623232"/>
    </source>
</evidence>
<protein>
    <submittedName>
        <fullName evidence="2">Uncharacterized protein</fullName>
    </submittedName>
</protein>
<evidence type="ECO:0000256" key="1">
    <source>
        <dbReference type="SAM" id="Phobius"/>
    </source>
</evidence>
<name>A0ABZ2XTZ5_9RHOB</name>
<reference evidence="2 3" key="1">
    <citation type="submission" date="2023-04" db="EMBL/GenBank/DDBJ databases">
        <title>Complete genome sequence of Alisedimentitalea scapharcae.</title>
        <authorList>
            <person name="Rong J.-C."/>
            <person name="Yi M.-L."/>
            <person name="Zhao Q."/>
        </authorList>
    </citation>
    <scope>NUCLEOTIDE SEQUENCE [LARGE SCALE GENOMIC DNA]</scope>
    <source>
        <strain evidence="2 3">KCTC 42119</strain>
    </source>
</reference>
<keyword evidence="1" id="KW-0812">Transmembrane</keyword>
<sequence>MTTRTFLTVHSTIYAVFAFALFFLPGLLWPNYGVELNDRYAWFLSQHNSIFLGGIAILGFLLRDVTDVATAKKLLTGLAATNALGFGVTLFAALTGVFTGFGWSDPAFFALLAVMSVLQLKNLDHAG</sequence>
<feature type="transmembrane region" description="Helical" evidence="1">
    <location>
        <begin position="41"/>
        <end position="62"/>
    </location>
</feature>
<feature type="transmembrane region" description="Helical" evidence="1">
    <location>
        <begin position="12"/>
        <end position="29"/>
    </location>
</feature>
<dbReference type="EMBL" id="CP123584">
    <property type="protein sequence ID" value="WZK89412.1"/>
    <property type="molecule type" value="Genomic_DNA"/>
</dbReference>
<dbReference type="Proteomes" id="UP001623232">
    <property type="component" value="Chromosome"/>
</dbReference>
<keyword evidence="1" id="KW-1133">Transmembrane helix</keyword>
<proteinExistence type="predicted"/>
<evidence type="ECO:0000313" key="2">
    <source>
        <dbReference type="EMBL" id="WZK89412.1"/>
    </source>
</evidence>
<dbReference type="RefSeq" id="WP_406647675.1">
    <property type="nucleotide sequence ID" value="NZ_CP123584.1"/>
</dbReference>
<accession>A0ABZ2XTZ5</accession>
<gene>
    <name evidence="2" type="ORF">QEZ52_02340</name>
</gene>
<feature type="transmembrane region" description="Helical" evidence="1">
    <location>
        <begin position="74"/>
        <end position="94"/>
    </location>
</feature>
<organism evidence="2 3">
    <name type="scientific">Aliisedimentitalea scapharcae</name>
    <dbReference type="NCBI Taxonomy" id="1524259"/>
    <lineage>
        <taxon>Bacteria</taxon>
        <taxon>Pseudomonadati</taxon>
        <taxon>Pseudomonadota</taxon>
        <taxon>Alphaproteobacteria</taxon>
        <taxon>Rhodobacterales</taxon>
        <taxon>Roseobacteraceae</taxon>
        <taxon>Aliisedimentitalea</taxon>
    </lineage>
</organism>
<keyword evidence="3" id="KW-1185">Reference proteome</keyword>
<keyword evidence="1" id="KW-0472">Membrane</keyword>